<name>A0A7W9U1P1_9BURK</name>
<reference evidence="1 2" key="1">
    <citation type="submission" date="2020-08" db="EMBL/GenBank/DDBJ databases">
        <title>Above-ground endophytic microbial communities from plants in different locations in the United States.</title>
        <authorList>
            <person name="Frank C."/>
        </authorList>
    </citation>
    <scope>NUCLEOTIDE SEQUENCE [LARGE SCALE GENOMIC DNA]</scope>
    <source>
        <strain evidence="1 2">WP4_2_2</strain>
    </source>
</reference>
<keyword evidence="2" id="KW-1185">Reference proteome</keyword>
<evidence type="ECO:0000313" key="1">
    <source>
        <dbReference type="EMBL" id="MBB6105408.1"/>
    </source>
</evidence>
<proteinExistence type="predicted"/>
<dbReference type="SUPFAM" id="SSF101386">
    <property type="entry name" value="all-alpha NTP pyrophosphatases"/>
    <property type="match status" value="1"/>
</dbReference>
<dbReference type="CDD" id="cd11532">
    <property type="entry name" value="NTP-PPase_COG4997"/>
    <property type="match status" value="1"/>
</dbReference>
<sequence>MANNKIPRAQRSATTLPSPIHDLRIVTTDGLQTLRGDKITPAIAGWKAVGLCTMPAAWVPPFFVISAACFGTNLGQLFHDRIEQAIKDILGELQLSEQTPVFIRSSGVAETLHVRGQLDSIECSAGNILSSAKALVERLNAVAPAGAGTIHLVVQKSVSVAEKGHLSNERRLSREPRDWVAEFEPINGERGRTESVAVRTWRSGKAIDTVTDLACDARAAVGIVLKRVGGWAMQFASRMHFEWVWDKSAIWLVQADVASISGGIDPRSVIPAHIPKLKTDELRAFKAACESDFATYGKLRNASMYGELGYQMPPFYVLNQPEIIHALLRGEVTDELAADLSVLTQRPFIIRTDGTQIPKVKREMLPRSDELRSLADATEWLTTTFAQIVIDADLADTGLCLIAHHFIPSVASAWARAEPGNPLVRIESLWGIPEGLYWHSHDTFEVDTGSRDIRNANIGGHLEYGLRERLRYKGTFIAADDEGHWIPQITDIAHDWARSITRTQWIFEIAQSTRRIAERCQQSTAVMWFVDNHREATPHRVLPWFHSPSTLDGGPKAAPRRKRLSSHDFVIRHAADWAELQSAAEGGQTIERVVMAPIDAELIRNASFATDLAKLAKTVGFVVELSGGILSHAYYMLNREGCRVECVDLFGAGEEVVEFHKLVRDGIPDMIRDRGERVDSIALKGDALIAALRQKLVEEALEALDASTGNELLGELADVQEVLLALATALNVDPAALEQERLKKRKKRGGFEKGLMLLKTATPQSIGKSHNEATSFGGDLSMEELRSQSLPVISDPLAMPTKSPYRRPDMRNVDGTMEKLFTFKTDLVSLSELEQRLAFEMPMPHAGKTPLVLTVELDRDKSMVRGKIRLQVSQSQLELPF</sequence>
<comment type="caution">
    <text evidence="1">The sequence shown here is derived from an EMBL/GenBank/DDBJ whole genome shotgun (WGS) entry which is preliminary data.</text>
</comment>
<dbReference type="Proteomes" id="UP000571554">
    <property type="component" value="Unassembled WGS sequence"/>
</dbReference>
<dbReference type="EMBL" id="JACHBW010000017">
    <property type="protein sequence ID" value="MBB6105408.1"/>
    <property type="molecule type" value="Genomic_DNA"/>
</dbReference>
<dbReference type="RefSeq" id="WP_183728748.1">
    <property type="nucleotide sequence ID" value="NZ_JACHBW010000017.1"/>
</dbReference>
<dbReference type="AlphaFoldDB" id="A0A7W9U1P1"/>
<evidence type="ECO:0000313" key="2">
    <source>
        <dbReference type="Proteomes" id="UP000571554"/>
    </source>
</evidence>
<dbReference type="InterPro" id="IPR038735">
    <property type="entry name" value="MSMEG_1276-like_NTP-PPase_dom"/>
</dbReference>
<accession>A0A7W9U1P1</accession>
<gene>
    <name evidence="1" type="ORF">F4827_005275</name>
</gene>
<organism evidence="1 2">
    <name type="scientific">Paraburkholderia bannensis</name>
    <dbReference type="NCBI Taxonomy" id="765414"/>
    <lineage>
        <taxon>Bacteria</taxon>
        <taxon>Pseudomonadati</taxon>
        <taxon>Pseudomonadota</taxon>
        <taxon>Betaproteobacteria</taxon>
        <taxon>Burkholderiales</taxon>
        <taxon>Burkholderiaceae</taxon>
        <taxon>Paraburkholderia</taxon>
    </lineage>
</organism>
<protein>
    <submittedName>
        <fullName evidence="1">Putative house-cleaning noncanonical NTP pyrophosphatase (MazG superfamily)</fullName>
    </submittedName>
</protein>